<name>A0A7X8XZ39_9BACT</name>
<dbReference type="InterPro" id="IPR015943">
    <property type="entry name" value="WD40/YVTN_repeat-like_dom_sf"/>
</dbReference>
<dbReference type="AlphaFoldDB" id="A0A7X8XZ39"/>
<sequence length="315" mass="35577">MQESTNKEKSQNHIPNISRHKIDTIKTTFAPIRITRKIRKNKEGNLLITAFSDLLIFDGETFKEITIPTNIDSLDAFDSIIDKGDNLWIGSTHFGVFKIYKGGTSQYQQKDGLSGDRVIDLLEDKHGDIWVATNNGISIFKGQTITTLTTKDGLPNDDVNTLLEDKNGDIWIGSRGKTAIYNTDRKSFIEVTQHNGEAIENVWSIIETSEGDIWIGGKDGLFLSRNNSIEKVANDFINCIYEDNEGSIWTVTSSGKLSYLSKNSRLLNNYQPREVFDLKVMCFTINQDKNGNLLIGSLNGIYRFKDNKMAYLSRQ</sequence>
<dbReference type="RefSeq" id="WP_168885335.1">
    <property type="nucleotide sequence ID" value="NZ_JABAIL010000013.1"/>
</dbReference>
<accession>A0A7X8XZ39</accession>
<keyword evidence="2" id="KW-1185">Reference proteome</keyword>
<evidence type="ECO:0000313" key="1">
    <source>
        <dbReference type="EMBL" id="NLR94625.1"/>
    </source>
</evidence>
<protein>
    <recommendedName>
        <fullName evidence="3">Two component regulator propeller</fullName>
    </recommendedName>
</protein>
<dbReference type="Gene3D" id="2.130.10.10">
    <property type="entry name" value="YVTN repeat-like/Quinoprotein amine dehydrogenase"/>
    <property type="match status" value="2"/>
</dbReference>
<dbReference type="Pfam" id="PF07494">
    <property type="entry name" value="Reg_prop"/>
    <property type="match status" value="4"/>
</dbReference>
<gene>
    <name evidence="1" type="ORF">HGP29_25700</name>
</gene>
<evidence type="ECO:0008006" key="3">
    <source>
        <dbReference type="Google" id="ProtNLM"/>
    </source>
</evidence>
<evidence type="ECO:0000313" key="2">
    <source>
        <dbReference type="Proteomes" id="UP000585050"/>
    </source>
</evidence>
<proteinExistence type="predicted"/>
<comment type="caution">
    <text evidence="1">The sequence shown here is derived from an EMBL/GenBank/DDBJ whole genome shotgun (WGS) entry which is preliminary data.</text>
</comment>
<dbReference type="EMBL" id="JABAIL010000013">
    <property type="protein sequence ID" value="NLR94625.1"/>
    <property type="molecule type" value="Genomic_DNA"/>
</dbReference>
<dbReference type="SUPFAM" id="SSF63829">
    <property type="entry name" value="Calcium-dependent phosphotriesterase"/>
    <property type="match status" value="1"/>
</dbReference>
<reference evidence="1 2" key="1">
    <citation type="submission" date="2020-04" db="EMBL/GenBank/DDBJ databases">
        <title>Flammeovirga sp. SR4, a novel species isolated from seawater.</title>
        <authorList>
            <person name="Wang X."/>
        </authorList>
    </citation>
    <scope>NUCLEOTIDE SEQUENCE [LARGE SCALE GENOMIC DNA]</scope>
    <source>
        <strain evidence="1 2">SR4</strain>
    </source>
</reference>
<dbReference type="Proteomes" id="UP000585050">
    <property type="component" value="Unassembled WGS sequence"/>
</dbReference>
<dbReference type="InterPro" id="IPR011110">
    <property type="entry name" value="Reg_prop"/>
</dbReference>
<organism evidence="1 2">
    <name type="scientific">Flammeovirga agarivorans</name>
    <dbReference type="NCBI Taxonomy" id="2726742"/>
    <lineage>
        <taxon>Bacteria</taxon>
        <taxon>Pseudomonadati</taxon>
        <taxon>Bacteroidota</taxon>
        <taxon>Cytophagia</taxon>
        <taxon>Cytophagales</taxon>
        <taxon>Flammeovirgaceae</taxon>
        <taxon>Flammeovirga</taxon>
    </lineage>
</organism>